<evidence type="ECO:0000256" key="1">
    <source>
        <dbReference type="SAM" id="MobiDB-lite"/>
    </source>
</evidence>
<evidence type="ECO:0000313" key="3">
    <source>
        <dbReference type="Proteomes" id="UP001642406"/>
    </source>
</evidence>
<evidence type="ECO:0000313" key="2">
    <source>
        <dbReference type="EMBL" id="CAK7212161.1"/>
    </source>
</evidence>
<name>A0ABP0AY19_9PEZI</name>
<gene>
    <name evidence="2" type="primary">rad17_1</name>
    <name evidence="2" type="ORF">SBRCBS47491_001378</name>
</gene>
<comment type="caution">
    <text evidence="2">The sequence shown here is derived from an EMBL/GenBank/DDBJ whole genome shotgun (WGS) entry which is preliminary data.</text>
</comment>
<accession>A0ABP0AY19</accession>
<dbReference type="EMBL" id="CAWUHC010000007">
    <property type="protein sequence ID" value="CAK7212161.1"/>
    <property type="molecule type" value="Genomic_DNA"/>
</dbReference>
<sequence>MSASSQPKSVIKRTYWTRQYVFSCNHTTVRHCGVKKSSSAIIATPATPATPATNAVPFLMPIRVNHECITCVGHKLVTRLEEKAKAVRSGFTLLCHGLDAIVKETEKQKRMKSKTIIIVERPGDDNNNENDDSQIQQDESWDDQPPTLDSLMPIYSSGDTSRSSEDGHLRLSEKIRQLRGVLEQCIQSQGDATPSGDNATADTAVDASNADMANEADTSDTNSPFGDSMGDTIRDILESVGDVISAIADGLDTGDI</sequence>
<organism evidence="2 3">
    <name type="scientific">Sporothrix bragantina</name>
    <dbReference type="NCBI Taxonomy" id="671064"/>
    <lineage>
        <taxon>Eukaryota</taxon>
        <taxon>Fungi</taxon>
        <taxon>Dikarya</taxon>
        <taxon>Ascomycota</taxon>
        <taxon>Pezizomycotina</taxon>
        <taxon>Sordariomycetes</taxon>
        <taxon>Sordariomycetidae</taxon>
        <taxon>Ophiostomatales</taxon>
        <taxon>Ophiostomataceae</taxon>
        <taxon>Sporothrix</taxon>
    </lineage>
</organism>
<protein>
    <submittedName>
        <fullName evidence="2">RFC checkpoint protein Rad17</fullName>
    </submittedName>
</protein>
<proteinExistence type="predicted"/>
<keyword evidence="3" id="KW-1185">Reference proteome</keyword>
<dbReference type="Proteomes" id="UP001642406">
    <property type="component" value="Unassembled WGS sequence"/>
</dbReference>
<reference evidence="2 3" key="1">
    <citation type="submission" date="2024-01" db="EMBL/GenBank/DDBJ databases">
        <authorList>
            <person name="Allen C."/>
            <person name="Tagirdzhanova G."/>
        </authorList>
    </citation>
    <scope>NUCLEOTIDE SEQUENCE [LARGE SCALE GENOMIC DNA]</scope>
</reference>
<feature type="region of interest" description="Disordered" evidence="1">
    <location>
        <begin position="112"/>
        <end position="168"/>
    </location>
</feature>